<dbReference type="HOGENOM" id="CLU_1283146_0_0_1"/>
<dbReference type="VEuPathDB" id="FungiDB:A1O7_01740"/>
<evidence type="ECO:0000313" key="2">
    <source>
        <dbReference type="Proteomes" id="UP000019473"/>
    </source>
</evidence>
<gene>
    <name evidence="1" type="ORF">A1O7_01740</name>
</gene>
<comment type="caution">
    <text evidence="1">The sequence shown here is derived from an EMBL/GenBank/DDBJ whole genome shotgun (WGS) entry which is preliminary data.</text>
</comment>
<sequence length="215" mass="24586">MAFKYEVCAALASQYSAPEAEEYKRLQQTMLDELRQVDSIEVVRYNDLADFRSGEIAAWLGSSTSNSFPRHYAALRREWQNTISQGGWAATEKVLQREYDWRRGNWYSVAKLVDFPKVVRPGFALIHELAVRDPPSVDDKEQYPAWRRLVDGLPAADVWSDFVHFQVVSRVIESSEQRASAHPTIPLRPHKSSRTNGLFMACIDLDTSGQDKDFS</sequence>
<evidence type="ECO:0000313" key="1">
    <source>
        <dbReference type="EMBL" id="EXJ65399.1"/>
    </source>
</evidence>
<organism evidence="1 2">
    <name type="scientific">Cladophialophora yegresii CBS 114405</name>
    <dbReference type="NCBI Taxonomy" id="1182544"/>
    <lineage>
        <taxon>Eukaryota</taxon>
        <taxon>Fungi</taxon>
        <taxon>Dikarya</taxon>
        <taxon>Ascomycota</taxon>
        <taxon>Pezizomycotina</taxon>
        <taxon>Eurotiomycetes</taxon>
        <taxon>Chaetothyriomycetidae</taxon>
        <taxon>Chaetothyriales</taxon>
        <taxon>Herpotrichiellaceae</taxon>
        <taxon>Cladophialophora</taxon>
    </lineage>
</organism>
<dbReference type="GeneID" id="19176351"/>
<dbReference type="EMBL" id="AMGW01000001">
    <property type="protein sequence ID" value="EXJ65399.1"/>
    <property type="molecule type" value="Genomic_DNA"/>
</dbReference>
<dbReference type="RefSeq" id="XP_007753966.1">
    <property type="nucleotide sequence ID" value="XM_007755776.1"/>
</dbReference>
<protein>
    <submittedName>
        <fullName evidence="1">Uncharacterized protein</fullName>
    </submittedName>
</protein>
<dbReference type="AlphaFoldDB" id="W9X4M8"/>
<dbReference type="OrthoDB" id="2890956at2759"/>
<dbReference type="STRING" id="1182544.W9X4M8"/>
<dbReference type="Proteomes" id="UP000019473">
    <property type="component" value="Unassembled WGS sequence"/>
</dbReference>
<reference evidence="1 2" key="1">
    <citation type="submission" date="2013-03" db="EMBL/GenBank/DDBJ databases">
        <title>The Genome Sequence of Cladophialophora yegresii CBS 114405.</title>
        <authorList>
            <consortium name="The Broad Institute Genomics Platform"/>
            <person name="Cuomo C."/>
            <person name="de Hoog S."/>
            <person name="Gorbushina A."/>
            <person name="Walker B."/>
            <person name="Young S.K."/>
            <person name="Zeng Q."/>
            <person name="Gargeya S."/>
            <person name="Fitzgerald M."/>
            <person name="Haas B."/>
            <person name="Abouelleil A."/>
            <person name="Allen A.W."/>
            <person name="Alvarado L."/>
            <person name="Arachchi H.M."/>
            <person name="Berlin A.M."/>
            <person name="Chapman S.B."/>
            <person name="Gainer-Dewar J."/>
            <person name="Goldberg J."/>
            <person name="Griggs A."/>
            <person name="Gujja S."/>
            <person name="Hansen M."/>
            <person name="Howarth C."/>
            <person name="Imamovic A."/>
            <person name="Ireland A."/>
            <person name="Larimer J."/>
            <person name="McCowan C."/>
            <person name="Murphy C."/>
            <person name="Pearson M."/>
            <person name="Poon T.W."/>
            <person name="Priest M."/>
            <person name="Roberts A."/>
            <person name="Saif S."/>
            <person name="Shea T."/>
            <person name="Sisk P."/>
            <person name="Sykes S."/>
            <person name="Wortman J."/>
            <person name="Nusbaum C."/>
            <person name="Birren B."/>
        </authorList>
    </citation>
    <scope>NUCLEOTIDE SEQUENCE [LARGE SCALE GENOMIC DNA]</scope>
    <source>
        <strain evidence="1 2">CBS 114405</strain>
    </source>
</reference>
<name>W9X4M8_9EURO</name>
<proteinExistence type="predicted"/>
<keyword evidence="2" id="KW-1185">Reference proteome</keyword>
<accession>W9X4M8</accession>